<dbReference type="Proteomes" id="UP001501455">
    <property type="component" value="Unassembled WGS sequence"/>
</dbReference>
<comment type="caution">
    <text evidence="1">The sequence shown here is derived from an EMBL/GenBank/DDBJ whole genome shotgun (WGS) entry which is preliminary data.</text>
</comment>
<evidence type="ECO:0000313" key="2">
    <source>
        <dbReference type="Proteomes" id="UP001501455"/>
    </source>
</evidence>
<name>A0ABP6U8D0_9ACTN</name>
<dbReference type="EMBL" id="BAAAXF010000073">
    <property type="protein sequence ID" value="GAA3503165.1"/>
    <property type="molecule type" value="Genomic_DNA"/>
</dbReference>
<keyword evidence="2" id="KW-1185">Reference proteome</keyword>
<evidence type="ECO:0000313" key="1">
    <source>
        <dbReference type="EMBL" id="GAA3503165.1"/>
    </source>
</evidence>
<proteinExistence type="predicted"/>
<organism evidence="1 2">
    <name type="scientific">Streptomyces prasinosporus</name>
    <dbReference type="NCBI Taxonomy" id="68256"/>
    <lineage>
        <taxon>Bacteria</taxon>
        <taxon>Bacillati</taxon>
        <taxon>Actinomycetota</taxon>
        <taxon>Actinomycetes</taxon>
        <taxon>Kitasatosporales</taxon>
        <taxon>Streptomycetaceae</taxon>
        <taxon>Streptomyces</taxon>
        <taxon>Streptomyces albogriseolus group</taxon>
    </lineage>
</organism>
<dbReference type="RefSeq" id="WP_193457731.1">
    <property type="nucleotide sequence ID" value="NZ_BAAAXF010000073.1"/>
</dbReference>
<sequence length="458" mass="50436">MSGDDELHFLVDSANADYSDAENIDDDFFAAWDAEAEADAVALAEDSFDEERFEAARECLQGGKPLFLIQRSHQHSSIIPAALNHINALYGSSLNVGVVAPVPRMRPAGQSGIPTFFRNTAIAPIQIADPECFARVDSFGTVLADQRDGKPYAGSSTSGKWPYFNRSLPSGWTEEWVKEVVRTQRDLGATVLLTPGLWMDPADRTGSLRTLRDCVGWARDEARDHENLAVNVTIPYTWLTTARLRDALLADLLDMDEDIFYVRVRWPLLAQPYGQLASPEIMDGYVELSSVCEENDKFLILPNTALTGWVALAWGAGGFSTGIGTGERSFADTKVIKIKRTTPRPAPTNRTFRRSLLHVVDVATDSLLSALPGQSDCDCEFCRAQTPGLWDKAKSGAHYLLKTAEVVAEASDHARGRRAGTRAIAREARNFRDAASSVVPLNNANDPKHLDLWLDRLK</sequence>
<reference evidence="2" key="1">
    <citation type="journal article" date="2019" name="Int. J. Syst. Evol. Microbiol.">
        <title>The Global Catalogue of Microorganisms (GCM) 10K type strain sequencing project: providing services to taxonomists for standard genome sequencing and annotation.</title>
        <authorList>
            <consortium name="The Broad Institute Genomics Platform"/>
            <consortium name="The Broad Institute Genome Sequencing Center for Infectious Disease"/>
            <person name="Wu L."/>
            <person name="Ma J."/>
        </authorList>
    </citation>
    <scope>NUCLEOTIDE SEQUENCE [LARGE SCALE GENOMIC DNA]</scope>
    <source>
        <strain evidence="2">JCM 4816</strain>
    </source>
</reference>
<accession>A0ABP6U8D0</accession>
<gene>
    <name evidence="1" type="ORF">GCM10019016_102750</name>
</gene>
<protein>
    <submittedName>
        <fullName evidence="1">Uncharacterized protein</fullName>
    </submittedName>
</protein>